<dbReference type="AlphaFoldDB" id="A0ABD4T758"/>
<dbReference type="Pfam" id="PF14258">
    <property type="entry name" value="DUF4350"/>
    <property type="match status" value="1"/>
</dbReference>
<keyword evidence="1" id="KW-0812">Transmembrane</keyword>
<dbReference type="EMBL" id="JTHE03000100">
    <property type="protein sequence ID" value="MCM1984558.1"/>
    <property type="molecule type" value="Genomic_DNA"/>
</dbReference>
<evidence type="ECO:0000256" key="1">
    <source>
        <dbReference type="SAM" id="Phobius"/>
    </source>
</evidence>
<comment type="caution">
    <text evidence="3">The sequence shown here is derived from an EMBL/GenBank/DDBJ whole genome shotgun (WGS) entry which is preliminary data.</text>
</comment>
<dbReference type="RefSeq" id="WP_166276493.1">
    <property type="nucleotide sequence ID" value="NZ_JTHE03000100.1"/>
</dbReference>
<accession>A0ABD4T758</accession>
<sequence>MKGPLRRRWLLGLVILMVIVGGILVLAPRSDRQGSGSTFSRAPDGYGAWYAYMEQRGIPIQRWRRPLQDLIAQQPQSGHTLVQVLPFPRLSLSELETAWIQQGNTWVMLGLPQPVTPAPFSSQLSTPQGPVHIQTARRYPQTDEALLSDRFGAVLWRETLGQGSIIYGVPADLAANAYQEAPGNFPFLANLVGSGPIWIDEYLHGYKDPEVAQAEGDRDWASYLLKTPLLLLLIQGGILVMVLIWANNRRFGQPIPLTHAQLDNSEAYIQALAAILHKADRSEFVIEVVGREEQLQVQRSLGLGHRVVDREAFLRAWTEQTGRPGADLMPLLSPDRPKTARDLRTWLWHLEHIRQHLPQRSRDLRTPSDG</sequence>
<feature type="transmembrane region" description="Helical" evidence="1">
    <location>
        <begin position="9"/>
        <end position="27"/>
    </location>
</feature>
<organism evidence="3 4">
    <name type="scientific">Lyngbya confervoides BDU141951</name>
    <dbReference type="NCBI Taxonomy" id="1574623"/>
    <lineage>
        <taxon>Bacteria</taxon>
        <taxon>Bacillati</taxon>
        <taxon>Cyanobacteriota</taxon>
        <taxon>Cyanophyceae</taxon>
        <taxon>Oscillatoriophycideae</taxon>
        <taxon>Oscillatoriales</taxon>
        <taxon>Microcoleaceae</taxon>
        <taxon>Lyngbya</taxon>
    </lineage>
</organism>
<feature type="domain" description="DUF4350" evidence="2">
    <location>
        <begin position="39"/>
        <end position="192"/>
    </location>
</feature>
<keyword evidence="1" id="KW-1133">Transmembrane helix</keyword>
<name>A0ABD4T758_9CYAN</name>
<keyword evidence="1" id="KW-0472">Membrane</keyword>
<evidence type="ECO:0000313" key="4">
    <source>
        <dbReference type="Proteomes" id="UP000031561"/>
    </source>
</evidence>
<evidence type="ECO:0000259" key="2">
    <source>
        <dbReference type="Pfam" id="PF14258"/>
    </source>
</evidence>
<proteinExistence type="predicted"/>
<dbReference type="Proteomes" id="UP000031561">
    <property type="component" value="Unassembled WGS sequence"/>
</dbReference>
<keyword evidence="4" id="KW-1185">Reference proteome</keyword>
<dbReference type="InterPro" id="IPR025646">
    <property type="entry name" value="DUF4350"/>
</dbReference>
<evidence type="ECO:0000313" key="3">
    <source>
        <dbReference type="EMBL" id="MCM1984558.1"/>
    </source>
</evidence>
<gene>
    <name evidence="3" type="ORF">QQ91_0017175</name>
</gene>
<protein>
    <submittedName>
        <fullName evidence="3">DUF4350 domain-containing protein</fullName>
    </submittedName>
</protein>
<reference evidence="3 4" key="1">
    <citation type="journal article" date="2015" name="Genome Announc.">
        <title>Draft Genome Sequence of Filamentous Marine Cyanobacterium Lyngbya confervoides Strain BDU141951.</title>
        <authorList>
            <person name="Chandrababunaidu M.M."/>
            <person name="Sen D."/>
            <person name="Tripathy S."/>
        </authorList>
    </citation>
    <scope>NUCLEOTIDE SEQUENCE [LARGE SCALE GENOMIC DNA]</scope>
    <source>
        <strain evidence="3 4">BDU141951</strain>
    </source>
</reference>